<dbReference type="Gene3D" id="3.40.50.300">
    <property type="entry name" value="P-loop containing nucleotide triphosphate hydrolases"/>
    <property type="match status" value="1"/>
</dbReference>
<gene>
    <name evidence="1" type="ORF">LCGC14_0361940</name>
</gene>
<reference evidence="1" key="1">
    <citation type="journal article" date="2015" name="Nature">
        <title>Complex archaea that bridge the gap between prokaryotes and eukaryotes.</title>
        <authorList>
            <person name="Spang A."/>
            <person name="Saw J.H."/>
            <person name="Jorgensen S.L."/>
            <person name="Zaremba-Niedzwiedzka K."/>
            <person name="Martijn J."/>
            <person name="Lind A.E."/>
            <person name="van Eijk R."/>
            <person name="Schleper C."/>
            <person name="Guy L."/>
            <person name="Ettema T.J."/>
        </authorList>
    </citation>
    <scope>NUCLEOTIDE SEQUENCE</scope>
</reference>
<evidence type="ECO:0000313" key="1">
    <source>
        <dbReference type="EMBL" id="KKN77216.1"/>
    </source>
</evidence>
<dbReference type="EMBL" id="LAZR01000282">
    <property type="protein sequence ID" value="KKN77216.1"/>
    <property type="molecule type" value="Genomic_DNA"/>
</dbReference>
<sequence>MPTKEFDTKQFQWDFFSAVNRYPAMIAGWGSGKTLWSLMKGVELSKAYKDNLGVIVRSEGTKLRDSTMKDFTRLTNIHVPQGTNEAKYANGSSVLFRNAKDLSGLQNVNIGWFYIEQAEEFPTDTQFQLLRGRLRRVLTPKVEVQERLMNTISHHTSLPALKKVSEDWQFLSGDALNKEGNRIIHPELKENPEIKDEDKFMSERDIAELALVNQLGIPLRQGIVIANANGHNWCWKMFIKSPQPMYSCVQATGFDNAGNIPSDTLIDWADMKITAPAKYKQYVMNCHDEVDLDACYYVSIMNKLRANNHICHVAYDPSVRVHLSLDIGLDCTAIWFLQVVKGRRNLIDYYENTGKYVDHYAKVLDDRGYNYGKLILPHDGAARSKTDGATYAKCLKDMGYNVLVNTRIKTKDVGINLTANALPSFYIDEDKCKDGIEALDHYRREFDEENKVYREYPLHDWASHPCDSLKEMCQALKAGKLGSVVSITKGQVNKWSKKYKRTG</sequence>
<comment type="caution">
    <text evidence="1">The sequence shown here is derived from an EMBL/GenBank/DDBJ whole genome shotgun (WGS) entry which is preliminary data.</text>
</comment>
<protein>
    <recommendedName>
        <fullName evidence="2">Phage terminase large subunit N-terminal domain-containing protein</fullName>
    </recommendedName>
</protein>
<evidence type="ECO:0008006" key="2">
    <source>
        <dbReference type="Google" id="ProtNLM"/>
    </source>
</evidence>
<dbReference type="Gene3D" id="3.30.420.280">
    <property type="match status" value="1"/>
</dbReference>
<proteinExistence type="predicted"/>
<dbReference type="AlphaFoldDB" id="A0A0F9VUQ6"/>
<accession>A0A0F9VUQ6</accession>
<organism evidence="1">
    <name type="scientific">marine sediment metagenome</name>
    <dbReference type="NCBI Taxonomy" id="412755"/>
    <lineage>
        <taxon>unclassified sequences</taxon>
        <taxon>metagenomes</taxon>
        <taxon>ecological metagenomes</taxon>
    </lineage>
</organism>
<name>A0A0F9VUQ6_9ZZZZ</name>
<dbReference type="InterPro" id="IPR027417">
    <property type="entry name" value="P-loop_NTPase"/>
</dbReference>